<gene>
    <name evidence="2" type="ORF">F5147DRAFT_778921</name>
</gene>
<feature type="compositionally biased region" description="Low complexity" evidence="1">
    <location>
        <begin position="65"/>
        <end position="91"/>
    </location>
</feature>
<reference evidence="2" key="1">
    <citation type="journal article" date="2020" name="New Phytol.">
        <title>Comparative genomics reveals dynamic genome evolution in host specialist ectomycorrhizal fungi.</title>
        <authorList>
            <person name="Lofgren L.A."/>
            <person name="Nguyen N.H."/>
            <person name="Vilgalys R."/>
            <person name="Ruytinx J."/>
            <person name="Liao H.L."/>
            <person name="Branco S."/>
            <person name="Kuo A."/>
            <person name="LaButti K."/>
            <person name="Lipzen A."/>
            <person name="Andreopoulos W."/>
            <person name="Pangilinan J."/>
            <person name="Riley R."/>
            <person name="Hundley H."/>
            <person name="Na H."/>
            <person name="Barry K."/>
            <person name="Grigoriev I.V."/>
            <person name="Stajich J.E."/>
            <person name="Kennedy P.G."/>
        </authorList>
    </citation>
    <scope>NUCLEOTIDE SEQUENCE</scope>
    <source>
        <strain evidence="2">FC423</strain>
    </source>
</reference>
<organism evidence="2 3">
    <name type="scientific">Suillus discolor</name>
    <dbReference type="NCBI Taxonomy" id="1912936"/>
    <lineage>
        <taxon>Eukaryota</taxon>
        <taxon>Fungi</taxon>
        <taxon>Dikarya</taxon>
        <taxon>Basidiomycota</taxon>
        <taxon>Agaricomycotina</taxon>
        <taxon>Agaricomycetes</taxon>
        <taxon>Agaricomycetidae</taxon>
        <taxon>Boletales</taxon>
        <taxon>Suillineae</taxon>
        <taxon>Suillaceae</taxon>
        <taxon>Suillus</taxon>
    </lineage>
</organism>
<feature type="region of interest" description="Disordered" evidence="1">
    <location>
        <begin position="65"/>
        <end position="93"/>
    </location>
</feature>
<keyword evidence="3" id="KW-1185">Reference proteome</keyword>
<evidence type="ECO:0000256" key="1">
    <source>
        <dbReference type="SAM" id="MobiDB-lite"/>
    </source>
</evidence>
<evidence type="ECO:0000313" key="2">
    <source>
        <dbReference type="EMBL" id="KAG2094613.1"/>
    </source>
</evidence>
<comment type="caution">
    <text evidence="2">The sequence shown here is derived from an EMBL/GenBank/DDBJ whole genome shotgun (WGS) entry which is preliminary data.</text>
</comment>
<dbReference type="RefSeq" id="XP_041287575.1">
    <property type="nucleotide sequence ID" value="XM_041442207.1"/>
</dbReference>
<sequence length="250" mass="27168">MSPVWKGDYFRVDRLIQESVPHSLLFPVLIPICTSYNDFCPSPTSLTPQLRNASVIAFITSVPGPSASSSSATGNSTNTNNSTGSPNPSVSQMTHDQIVAENLRQVADNAIPQQRRDAGEPNIPTDELLIPTPPQPTGTALQQWIAAFTQLSPNSQNQGSAILTPKTVTQPNITSVLKVLFDSSKEAPSGASLDSTYNFGIHSFIQDLLVAGQYCPLTLFTNINTEHLHRCRTWSPCGLIEVYFPMHVEC</sequence>
<dbReference type="EMBL" id="JABBWM010000078">
    <property type="protein sequence ID" value="KAG2094613.1"/>
    <property type="molecule type" value="Genomic_DNA"/>
</dbReference>
<accession>A0A9P7JP35</accession>
<dbReference type="OrthoDB" id="2690471at2759"/>
<evidence type="ECO:0000313" key="3">
    <source>
        <dbReference type="Proteomes" id="UP000823399"/>
    </source>
</evidence>
<protein>
    <submittedName>
        <fullName evidence="2">Uncharacterized protein</fullName>
    </submittedName>
</protein>
<dbReference type="AlphaFoldDB" id="A0A9P7JP35"/>
<dbReference type="GeneID" id="64704466"/>
<dbReference type="Proteomes" id="UP000823399">
    <property type="component" value="Unassembled WGS sequence"/>
</dbReference>
<name>A0A9P7JP35_9AGAM</name>
<proteinExistence type="predicted"/>